<proteinExistence type="predicted"/>
<feature type="region of interest" description="Disordered" evidence="1">
    <location>
        <begin position="71"/>
        <end position="92"/>
    </location>
</feature>
<organism evidence="2 3">
    <name type="scientific">Dreissena polymorpha</name>
    <name type="common">Zebra mussel</name>
    <name type="synonym">Mytilus polymorpha</name>
    <dbReference type="NCBI Taxonomy" id="45954"/>
    <lineage>
        <taxon>Eukaryota</taxon>
        <taxon>Metazoa</taxon>
        <taxon>Spiralia</taxon>
        <taxon>Lophotrochozoa</taxon>
        <taxon>Mollusca</taxon>
        <taxon>Bivalvia</taxon>
        <taxon>Autobranchia</taxon>
        <taxon>Heteroconchia</taxon>
        <taxon>Euheterodonta</taxon>
        <taxon>Imparidentia</taxon>
        <taxon>Neoheterodontei</taxon>
        <taxon>Myida</taxon>
        <taxon>Dreissenoidea</taxon>
        <taxon>Dreissenidae</taxon>
        <taxon>Dreissena</taxon>
    </lineage>
</organism>
<evidence type="ECO:0000256" key="1">
    <source>
        <dbReference type="SAM" id="MobiDB-lite"/>
    </source>
</evidence>
<sequence length="140" mass="15768">MIGQKLKTGGHVFQQTGTTFELDQDIIKTNILTNVELGRDFIGAKLLTNFHEDGTRNVASRVFTSKWTDVRRTKTGQKSSPEQSGAKAAADAQHFIEIGQKHKVYRPTDQLTDLQTDQQTKLNQYFPTSSNYEAGQKYQS</sequence>
<accession>A0A9D4GG92</accession>
<reference evidence="2" key="2">
    <citation type="submission" date="2020-11" db="EMBL/GenBank/DDBJ databases">
        <authorList>
            <person name="McCartney M.A."/>
            <person name="Auch B."/>
            <person name="Kono T."/>
            <person name="Mallez S."/>
            <person name="Becker A."/>
            <person name="Gohl D.M."/>
            <person name="Silverstein K.A.T."/>
            <person name="Koren S."/>
            <person name="Bechman K.B."/>
            <person name="Herman A."/>
            <person name="Abrahante J.E."/>
            <person name="Garbe J."/>
        </authorList>
    </citation>
    <scope>NUCLEOTIDE SEQUENCE</scope>
    <source>
        <strain evidence="2">Duluth1</strain>
        <tissue evidence="2">Whole animal</tissue>
    </source>
</reference>
<dbReference type="EMBL" id="JAIWYP010000005">
    <property type="protein sequence ID" value="KAH3816297.1"/>
    <property type="molecule type" value="Genomic_DNA"/>
</dbReference>
<dbReference type="AlphaFoldDB" id="A0A9D4GG92"/>
<name>A0A9D4GG92_DREPO</name>
<comment type="caution">
    <text evidence="2">The sequence shown here is derived from an EMBL/GenBank/DDBJ whole genome shotgun (WGS) entry which is preliminary data.</text>
</comment>
<protein>
    <submittedName>
        <fullName evidence="2">Uncharacterized protein</fullName>
    </submittedName>
</protein>
<reference evidence="2" key="1">
    <citation type="journal article" date="2019" name="bioRxiv">
        <title>The Genome of the Zebra Mussel, Dreissena polymorpha: A Resource for Invasive Species Research.</title>
        <authorList>
            <person name="McCartney M.A."/>
            <person name="Auch B."/>
            <person name="Kono T."/>
            <person name="Mallez S."/>
            <person name="Zhang Y."/>
            <person name="Obille A."/>
            <person name="Becker A."/>
            <person name="Abrahante J.E."/>
            <person name="Garbe J."/>
            <person name="Badalamenti J.P."/>
            <person name="Herman A."/>
            <person name="Mangelson H."/>
            <person name="Liachko I."/>
            <person name="Sullivan S."/>
            <person name="Sone E.D."/>
            <person name="Koren S."/>
            <person name="Silverstein K.A.T."/>
            <person name="Beckman K.B."/>
            <person name="Gohl D.M."/>
        </authorList>
    </citation>
    <scope>NUCLEOTIDE SEQUENCE</scope>
    <source>
        <strain evidence="2">Duluth1</strain>
        <tissue evidence="2">Whole animal</tissue>
    </source>
</reference>
<evidence type="ECO:0000313" key="2">
    <source>
        <dbReference type="EMBL" id="KAH3816297.1"/>
    </source>
</evidence>
<keyword evidence="3" id="KW-1185">Reference proteome</keyword>
<dbReference type="Proteomes" id="UP000828390">
    <property type="component" value="Unassembled WGS sequence"/>
</dbReference>
<evidence type="ECO:0000313" key="3">
    <source>
        <dbReference type="Proteomes" id="UP000828390"/>
    </source>
</evidence>
<gene>
    <name evidence="2" type="ORF">DPMN_117810</name>
</gene>